<dbReference type="InterPro" id="IPR036390">
    <property type="entry name" value="WH_DNA-bd_sf"/>
</dbReference>
<organism evidence="5 6">
    <name type="scientific">Methanobrevibacter thaueri</name>
    <dbReference type="NCBI Taxonomy" id="190975"/>
    <lineage>
        <taxon>Archaea</taxon>
        <taxon>Methanobacteriati</taxon>
        <taxon>Methanobacteriota</taxon>
        <taxon>Methanomada group</taxon>
        <taxon>Methanobacteria</taxon>
        <taxon>Methanobacteriales</taxon>
        <taxon>Methanobacteriaceae</taxon>
        <taxon>Methanobrevibacter</taxon>
    </lineage>
</organism>
<dbReference type="Gene3D" id="1.10.10.10">
    <property type="entry name" value="Winged helix-like DNA-binding domain superfamily/Winged helix DNA-binding domain"/>
    <property type="match status" value="1"/>
</dbReference>
<evidence type="ECO:0000256" key="1">
    <source>
        <dbReference type="ARBA" id="ARBA00023015"/>
    </source>
</evidence>
<dbReference type="SUPFAM" id="SSF46785">
    <property type="entry name" value="Winged helix' DNA-binding domain"/>
    <property type="match status" value="1"/>
</dbReference>
<dbReference type="AlphaFoldDB" id="A0A8T3VDD2"/>
<comment type="caution">
    <text evidence="5">The sequence shown here is derived from an EMBL/GenBank/DDBJ whole genome shotgun (WGS) entry which is preliminary data.</text>
</comment>
<dbReference type="PRINTS" id="PR00598">
    <property type="entry name" value="HTHMARR"/>
</dbReference>
<protein>
    <submittedName>
        <fullName evidence="5">MarR family transcriptional regulator</fullName>
    </submittedName>
</protein>
<sequence length="147" mass="17413">MTLPAQFKKENSENIFIYHYVEEMIADYTKYVKETFDDSDITVAELPFLIRIRFSEETTQKELVELFRVSEGYTAKLLRKFEEKGYLTRCEDPTNRRKKIVELTSRGIEKTDELIELINGWEIKVTKNMSDEEVKTLKSLLFKVVEP</sequence>
<dbReference type="GO" id="GO:0003700">
    <property type="term" value="F:DNA-binding transcription factor activity"/>
    <property type="evidence" value="ECO:0007669"/>
    <property type="project" value="InterPro"/>
</dbReference>
<name>A0A8T3VDD2_9EURY</name>
<keyword evidence="2" id="KW-0238">DNA-binding</keyword>
<dbReference type="PANTHER" id="PTHR42756:SF1">
    <property type="entry name" value="TRANSCRIPTIONAL REPRESSOR OF EMRAB OPERON"/>
    <property type="match status" value="1"/>
</dbReference>
<accession>A0A8T3VDD2</accession>
<dbReference type="Proteomes" id="UP000783037">
    <property type="component" value="Unassembled WGS sequence"/>
</dbReference>
<reference evidence="5" key="1">
    <citation type="submission" date="2019-04" db="EMBL/GenBank/DDBJ databases">
        <title>Evolution of Biomass-Degrading Anaerobic Consortia Revealed by Metagenomics.</title>
        <authorList>
            <person name="Peng X."/>
        </authorList>
    </citation>
    <scope>NUCLEOTIDE SEQUENCE</scope>
    <source>
        <strain evidence="5">SIG18</strain>
    </source>
</reference>
<feature type="domain" description="HTH marR-type" evidence="4">
    <location>
        <begin position="14"/>
        <end position="146"/>
    </location>
</feature>
<dbReference type="PANTHER" id="PTHR42756">
    <property type="entry name" value="TRANSCRIPTIONAL REGULATOR, MARR"/>
    <property type="match status" value="1"/>
</dbReference>
<dbReference type="InterPro" id="IPR036388">
    <property type="entry name" value="WH-like_DNA-bd_sf"/>
</dbReference>
<evidence type="ECO:0000313" key="6">
    <source>
        <dbReference type="Proteomes" id="UP000783037"/>
    </source>
</evidence>
<dbReference type="RefSeq" id="WP_303738458.1">
    <property type="nucleotide sequence ID" value="NZ_SUTK01000007.1"/>
</dbReference>
<dbReference type="PROSITE" id="PS50995">
    <property type="entry name" value="HTH_MARR_2"/>
    <property type="match status" value="1"/>
</dbReference>
<gene>
    <name evidence="5" type="ORF">E7Z79_02775</name>
</gene>
<keyword evidence="1" id="KW-0805">Transcription regulation</keyword>
<proteinExistence type="predicted"/>
<dbReference type="SMART" id="SM00347">
    <property type="entry name" value="HTH_MARR"/>
    <property type="match status" value="1"/>
</dbReference>
<evidence type="ECO:0000256" key="2">
    <source>
        <dbReference type="ARBA" id="ARBA00023125"/>
    </source>
</evidence>
<evidence type="ECO:0000256" key="3">
    <source>
        <dbReference type="ARBA" id="ARBA00023163"/>
    </source>
</evidence>
<keyword evidence="3" id="KW-0804">Transcription</keyword>
<dbReference type="InterPro" id="IPR000835">
    <property type="entry name" value="HTH_MarR-typ"/>
</dbReference>
<dbReference type="EMBL" id="SUTK01000007">
    <property type="protein sequence ID" value="MBE6501345.1"/>
    <property type="molecule type" value="Genomic_DNA"/>
</dbReference>
<dbReference type="GO" id="GO:0003677">
    <property type="term" value="F:DNA binding"/>
    <property type="evidence" value="ECO:0007669"/>
    <property type="project" value="UniProtKB-KW"/>
</dbReference>
<evidence type="ECO:0000313" key="5">
    <source>
        <dbReference type="EMBL" id="MBE6501345.1"/>
    </source>
</evidence>
<evidence type="ECO:0000259" key="4">
    <source>
        <dbReference type="PROSITE" id="PS50995"/>
    </source>
</evidence>
<dbReference type="Pfam" id="PF01047">
    <property type="entry name" value="MarR"/>
    <property type="match status" value="1"/>
</dbReference>